<dbReference type="GO" id="GO:0000139">
    <property type="term" value="C:Golgi membrane"/>
    <property type="evidence" value="ECO:0007669"/>
    <property type="project" value="UniProtKB-SubCell"/>
</dbReference>
<feature type="compositionally biased region" description="Polar residues" evidence="6">
    <location>
        <begin position="317"/>
        <end position="329"/>
    </location>
</feature>
<keyword evidence="4" id="KW-0812">Transmembrane</keyword>
<evidence type="ECO:0000256" key="4">
    <source>
        <dbReference type="ARBA" id="ARBA00022968"/>
    </source>
</evidence>
<evidence type="ECO:0000313" key="9">
    <source>
        <dbReference type="Proteomes" id="UP001428341"/>
    </source>
</evidence>
<feature type="domain" description="Exostosin GT47" evidence="7">
    <location>
        <begin position="433"/>
        <end position="708"/>
    </location>
</feature>
<evidence type="ECO:0000256" key="1">
    <source>
        <dbReference type="ARBA" id="ARBA00004323"/>
    </source>
</evidence>
<comment type="subcellular location">
    <subcellularLocation>
        <location evidence="1">Golgi apparatus membrane</location>
        <topology evidence="1">Single-pass type II membrane protein</topology>
    </subcellularLocation>
</comment>
<dbReference type="InterPro" id="IPR040911">
    <property type="entry name" value="Exostosin_GT47"/>
</dbReference>
<accession>A0AAP0N392</accession>
<dbReference type="SUPFAM" id="SSF55315">
    <property type="entry name" value="L30e-like"/>
    <property type="match status" value="1"/>
</dbReference>
<evidence type="ECO:0000256" key="3">
    <source>
        <dbReference type="ARBA" id="ARBA00022676"/>
    </source>
</evidence>
<gene>
    <name evidence="8" type="ORF">WN944_021495</name>
</gene>
<keyword evidence="5" id="KW-0333">Golgi apparatus</keyword>
<evidence type="ECO:0000313" key="8">
    <source>
        <dbReference type="EMBL" id="KAK9228544.1"/>
    </source>
</evidence>
<evidence type="ECO:0000256" key="6">
    <source>
        <dbReference type="SAM" id="MobiDB-lite"/>
    </source>
</evidence>
<dbReference type="Gene3D" id="3.30.1330.30">
    <property type="match status" value="1"/>
</dbReference>
<dbReference type="InterPro" id="IPR029064">
    <property type="entry name" value="Ribosomal_eL30-like_sf"/>
</dbReference>
<dbReference type="EMBL" id="JBCGBO010000001">
    <property type="protein sequence ID" value="KAK9228544.1"/>
    <property type="molecule type" value="Genomic_DNA"/>
</dbReference>
<feature type="compositionally biased region" description="Basic and acidic residues" evidence="6">
    <location>
        <begin position="305"/>
        <end position="316"/>
    </location>
</feature>
<sequence>MQYTYTAWVPTTYPPLPKIVTVKSKPSSAKTQTPIRYSAHEYINNNDNININDDADDGRKFALPYHVKNITSTSNPFVKHCLKLRQSSSYRHSHGSALVVGTTPIREIYNFNRSLQERTVRMDCLLLLDKVEVPEGLDNISTHTVRVSSVVMKKLSGVQSSESIEAIALMKIPTSFFSIDVNQKEADCRSWFPSIHRILVLDGIQAFNAWNIQGTCITNVLELFPAGPREKALRASRGACFQLPIVSGSWYHLEVLKDEFQMKLLAGHAGGNKPRPVLQLSQELADSFADVQLCLVLGSEGRGLSEESQRVEESISKSETQTQRSSNPQLQLGTWIQPESAAVSGGMIGSKAALPNQAQTTLCSLRSSLLTLALVTLLCFTYLSFNSFRSYPLQNNFNSTLSFVINKQDYSDLGSDVFHSPSVFHLNYLEMVTNFKIYIYPDGDPNTFYQTPRKLTGKYASEGYFFQNIRESRFLTHDPNRAHLFFIPISCHKMRGKGTSYENMTIIVKDYVDSLINKYPYWNRTLGADHFFVTCHDVGVRATEGVPFLIKNAIRVVCSPSYDVAFIPHKDVALPQVLQPFALPRGGRDVENRTVLGFWAGHRNSKIRVILARVWENDTELDISNNRINRAIGPLVYQRRFYKTKFCICPGGSQVNSARIADSIHYGCVPVILSNYYDLPFNDILDWRKFAVILNERDVYQLKQILKNISDAEFVSLHNNLVKVQKHFQWNSPPVRFDAFHMVMYELWLRGHVIKYF</sequence>
<comment type="similarity">
    <text evidence="2">Belongs to the glycosyltransferase 47 family.</text>
</comment>
<keyword evidence="9" id="KW-1185">Reference proteome</keyword>
<protein>
    <recommendedName>
        <fullName evidence="7">Exostosin GT47 domain-containing protein</fullName>
    </recommendedName>
</protein>
<name>A0AAP0N392_9ROSI</name>
<dbReference type="PANTHER" id="PTHR11062:SF43">
    <property type="entry name" value="EXOSTOSIN FAMILY PROTEIN"/>
    <property type="match status" value="1"/>
</dbReference>
<evidence type="ECO:0000256" key="5">
    <source>
        <dbReference type="ARBA" id="ARBA00023034"/>
    </source>
</evidence>
<proteinExistence type="inferred from homology"/>
<feature type="region of interest" description="Disordered" evidence="6">
    <location>
        <begin position="305"/>
        <end position="329"/>
    </location>
</feature>
<dbReference type="FunFam" id="3.30.1330.30:FF:000034">
    <property type="entry name" value="Os03g0685100 protein"/>
    <property type="match status" value="1"/>
</dbReference>
<dbReference type="PANTHER" id="PTHR11062">
    <property type="entry name" value="EXOSTOSIN HEPARAN SULFATE GLYCOSYLTRANSFERASE -RELATED"/>
    <property type="match status" value="1"/>
</dbReference>
<dbReference type="InterPro" id="IPR004263">
    <property type="entry name" value="Exostosin"/>
</dbReference>
<keyword evidence="3" id="KW-0328">Glycosyltransferase</keyword>
<dbReference type="AlphaFoldDB" id="A0AAP0N392"/>
<dbReference type="Pfam" id="PF03016">
    <property type="entry name" value="Exostosin_GT47"/>
    <property type="match status" value="1"/>
</dbReference>
<dbReference type="InterPro" id="IPR029026">
    <property type="entry name" value="tRNA_m1G_MTases_N"/>
</dbReference>
<dbReference type="Gene3D" id="3.40.1280.10">
    <property type="match status" value="1"/>
</dbReference>
<evidence type="ECO:0000259" key="7">
    <source>
        <dbReference type="Pfam" id="PF03016"/>
    </source>
</evidence>
<evidence type="ECO:0000256" key="2">
    <source>
        <dbReference type="ARBA" id="ARBA00010271"/>
    </source>
</evidence>
<organism evidence="8 9">
    <name type="scientific">Citrus x changshan-huyou</name>
    <dbReference type="NCBI Taxonomy" id="2935761"/>
    <lineage>
        <taxon>Eukaryota</taxon>
        <taxon>Viridiplantae</taxon>
        <taxon>Streptophyta</taxon>
        <taxon>Embryophyta</taxon>
        <taxon>Tracheophyta</taxon>
        <taxon>Spermatophyta</taxon>
        <taxon>Magnoliopsida</taxon>
        <taxon>eudicotyledons</taxon>
        <taxon>Gunneridae</taxon>
        <taxon>Pentapetalae</taxon>
        <taxon>rosids</taxon>
        <taxon>malvids</taxon>
        <taxon>Sapindales</taxon>
        <taxon>Rutaceae</taxon>
        <taxon>Aurantioideae</taxon>
        <taxon>Citrus</taxon>
    </lineage>
</organism>
<keyword evidence="3" id="KW-0808">Transferase</keyword>
<dbReference type="Proteomes" id="UP001428341">
    <property type="component" value="Unassembled WGS sequence"/>
</dbReference>
<reference evidence="8 9" key="1">
    <citation type="submission" date="2024-05" db="EMBL/GenBank/DDBJ databases">
        <title>Haplotype-resolved chromosome-level genome assembly of Huyou (Citrus changshanensis).</title>
        <authorList>
            <person name="Miao C."/>
            <person name="Chen W."/>
            <person name="Wu Y."/>
            <person name="Wang L."/>
            <person name="Zhao S."/>
            <person name="Grierson D."/>
            <person name="Xu C."/>
            <person name="Chen K."/>
        </authorList>
    </citation>
    <scope>NUCLEOTIDE SEQUENCE [LARGE SCALE GENOMIC DNA]</scope>
    <source>
        <strain evidence="8">01-14</strain>
        <tissue evidence="8">Leaf</tissue>
    </source>
</reference>
<keyword evidence="4" id="KW-0735">Signal-anchor</keyword>
<comment type="caution">
    <text evidence="8">The sequence shown here is derived from an EMBL/GenBank/DDBJ whole genome shotgun (WGS) entry which is preliminary data.</text>
</comment>
<dbReference type="GO" id="GO:0016757">
    <property type="term" value="F:glycosyltransferase activity"/>
    <property type="evidence" value="ECO:0007669"/>
    <property type="project" value="UniProtKB-KW"/>
</dbReference>